<proteinExistence type="predicted"/>
<evidence type="ECO:0000256" key="1">
    <source>
        <dbReference type="SAM" id="MobiDB-lite"/>
    </source>
</evidence>
<dbReference type="Proteomes" id="UP000054018">
    <property type="component" value="Unassembled WGS sequence"/>
</dbReference>
<keyword evidence="3" id="KW-1185">Reference proteome</keyword>
<evidence type="ECO:0000313" key="3">
    <source>
        <dbReference type="Proteomes" id="UP000054018"/>
    </source>
</evidence>
<feature type="region of interest" description="Disordered" evidence="1">
    <location>
        <begin position="135"/>
        <end position="160"/>
    </location>
</feature>
<feature type="compositionally biased region" description="Low complexity" evidence="1">
    <location>
        <begin position="23"/>
        <end position="38"/>
    </location>
</feature>
<dbReference type="AlphaFoldDB" id="A0A0C9XE97"/>
<dbReference type="EMBL" id="KN834524">
    <property type="protein sequence ID" value="KIK10620.1"/>
    <property type="molecule type" value="Genomic_DNA"/>
</dbReference>
<feature type="compositionally biased region" description="Low complexity" evidence="1">
    <location>
        <begin position="142"/>
        <end position="154"/>
    </location>
</feature>
<reference evidence="3" key="2">
    <citation type="submission" date="2015-01" db="EMBL/GenBank/DDBJ databases">
        <title>Evolutionary Origins and Diversification of the Mycorrhizal Mutualists.</title>
        <authorList>
            <consortium name="DOE Joint Genome Institute"/>
            <consortium name="Mycorrhizal Genomics Consortium"/>
            <person name="Kohler A."/>
            <person name="Kuo A."/>
            <person name="Nagy L.G."/>
            <person name="Floudas D."/>
            <person name="Copeland A."/>
            <person name="Barry K.W."/>
            <person name="Cichocki N."/>
            <person name="Veneault-Fourrey C."/>
            <person name="LaButti K."/>
            <person name="Lindquist E.A."/>
            <person name="Lipzen A."/>
            <person name="Lundell T."/>
            <person name="Morin E."/>
            <person name="Murat C."/>
            <person name="Riley R."/>
            <person name="Ohm R."/>
            <person name="Sun H."/>
            <person name="Tunlid A."/>
            <person name="Henrissat B."/>
            <person name="Grigoriev I.V."/>
            <person name="Hibbett D.S."/>
            <person name="Martin F."/>
        </authorList>
    </citation>
    <scope>NUCLEOTIDE SEQUENCE [LARGE SCALE GENOMIC DNA]</scope>
    <source>
        <strain evidence="3">441</strain>
    </source>
</reference>
<dbReference type="HOGENOM" id="CLU_940466_0_0_1"/>
<organism evidence="2 3">
    <name type="scientific">Pisolithus microcarpus 441</name>
    <dbReference type="NCBI Taxonomy" id="765257"/>
    <lineage>
        <taxon>Eukaryota</taxon>
        <taxon>Fungi</taxon>
        <taxon>Dikarya</taxon>
        <taxon>Basidiomycota</taxon>
        <taxon>Agaricomycotina</taxon>
        <taxon>Agaricomycetes</taxon>
        <taxon>Agaricomycetidae</taxon>
        <taxon>Boletales</taxon>
        <taxon>Sclerodermatineae</taxon>
        <taxon>Pisolithaceae</taxon>
        <taxon>Pisolithus</taxon>
    </lineage>
</organism>
<evidence type="ECO:0000313" key="2">
    <source>
        <dbReference type="EMBL" id="KIK10620.1"/>
    </source>
</evidence>
<feature type="region of interest" description="Disordered" evidence="1">
    <location>
        <begin position="23"/>
        <end position="49"/>
    </location>
</feature>
<protein>
    <submittedName>
        <fullName evidence="2">Unplaced genomic scaffold scaffold_840, whole genome shotgun sequence</fullName>
    </submittedName>
</protein>
<accession>A0A0C9XE97</accession>
<reference evidence="2 3" key="1">
    <citation type="submission" date="2014-04" db="EMBL/GenBank/DDBJ databases">
        <authorList>
            <consortium name="DOE Joint Genome Institute"/>
            <person name="Kuo A."/>
            <person name="Kohler A."/>
            <person name="Costa M.D."/>
            <person name="Nagy L.G."/>
            <person name="Floudas D."/>
            <person name="Copeland A."/>
            <person name="Barry K.W."/>
            <person name="Cichocki N."/>
            <person name="Veneault-Fourrey C."/>
            <person name="LaButti K."/>
            <person name="Lindquist E.A."/>
            <person name="Lipzen A."/>
            <person name="Lundell T."/>
            <person name="Morin E."/>
            <person name="Murat C."/>
            <person name="Sun H."/>
            <person name="Tunlid A."/>
            <person name="Henrissat B."/>
            <person name="Grigoriev I.V."/>
            <person name="Hibbett D.S."/>
            <person name="Martin F."/>
            <person name="Nordberg H.P."/>
            <person name="Cantor M.N."/>
            <person name="Hua S.X."/>
        </authorList>
    </citation>
    <scope>NUCLEOTIDE SEQUENCE [LARGE SCALE GENOMIC DNA]</scope>
    <source>
        <strain evidence="2 3">441</strain>
    </source>
</reference>
<name>A0A0C9XE97_9AGAM</name>
<sequence length="296" mass="31532">MKQLMPSKGKGLHRFSALTLSGTSLTDSTGVSSSSDTGSHGETNHTVEDSLALGKSTICVAADVEMSGPSASSTVESTNTQVQMHFPSTPALPYAGLPTHPPSVNPSANQATFDWCSDQSAHPPMTPSFFARPATPPSCNTSANSSIKPSSSVSQKWRVEDEENSMVSGFTSSSVARKRRAKTNPKLEMMEDLGQKLENFKGNFEKSYESGAGGSSSSTLARPSIPIHPTCQRARDRFLEVDGAALAPTEFACFLDLLVRDAGISDTYLSLAKDPDHLTANRIGWMKAQLEGSRKA</sequence>
<gene>
    <name evidence="2" type="ORF">PISMIDRAFT_20228</name>
</gene>